<dbReference type="InterPro" id="IPR036890">
    <property type="entry name" value="HATPase_C_sf"/>
</dbReference>
<dbReference type="OrthoDB" id="10266508at2759"/>
<dbReference type="FunFam" id="3.30.450.20:FF:000099">
    <property type="entry name" value="Sensory box sensor histidine kinase"/>
    <property type="match status" value="1"/>
</dbReference>
<feature type="modified residue" description="4-aspartylphosphate" evidence="12">
    <location>
        <position position="1012"/>
    </location>
</feature>
<dbReference type="InterPro" id="IPR013655">
    <property type="entry name" value="PAS_fold_3"/>
</dbReference>
<name>A0A316VCA5_9BASI</name>
<feature type="compositionally biased region" description="Low complexity" evidence="13">
    <location>
        <begin position="554"/>
        <end position="563"/>
    </location>
</feature>
<dbReference type="EC" id="2.7.13.3" evidence="3"/>
<dbReference type="Pfam" id="PF08447">
    <property type="entry name" value="PAS_3"/>
    <property type="match status" value="1"/>
</dbReference>
<dbReference type="InterPro" id="IPR001610">
    <property type="entry name" value="PAC"/>
</dbReference>
<dbReference type="SMART" id="SM00387">
    <property type="entry name" value="HATPase_c"/>
    <property type="match status" value="1"/>
</dbReference>
<dbReference type="SMART" id="SM00388">
    <property type="entry name" value="HisKA"/>
    <property type="match status" value="1"/>
</dbReference>
<dbReference type="CDD" id="cd17546">
    <property type="entry name" value="REC_hyHK_CKI1_RcsC-like"/>
    <property type="match status" value="1"/>
</dbReference>
<evidence type="ECO:0000256" key="5">
    <source>
        <dbReference type="ARBA" id="ARBA00022553"/>
    </source>
</evidence>
<dbReference type="NCBIfam" id="TIGR00229">
    <property type="entry name" value="sensory_box"/>
    <property type="match status" value="1"/>
</dbReference>
<dbReference type="Gene3D" id="1.10.287.130">
    <property type="match status" value="1"/>
</dbReference>
<keyword evidence="7" id="KW-0547">Nucleotide-binding</keyword>
<dbReference type="STRING" id="1280837.A0A316VCA5"/>
<sequence length="1096" mass="121350">MDRRQYSSVNMMDLDESLRALYFAPIPIIVLDHTRAIKMLNKPAETILGILDVNAVGQRLERFVAPSFRRELNVALNEASGSIGSSGRTALPYATQLAMQSAEDGPTITADVNISAWFATDPIFSAAASHLSNPAATNSTEASPASVQSPSSPYNNTTPTSASRSALHHQAAHLPAHEAMFTLTILPANSKVREESPSSSESNVIAELKNAIFENLDKAIMVVSKDLKHVMQNEPCREMLQSFSGGRGVNPANVNGEDDGLEAFAWINEAMTVWDEKFENPLEESEWPIYRCVIMGQPKAPVTMGLMDKLTGERHILQVTGKPLRNQQGFGEHIGGLIVLRNLTAERSKLRQEAKTEGDLYFKQTCDAMPQLVWVTSPSGYHEWYSKSWYDYTGTNEETSRGVGWQVSIHEEDFPEAAKRWSYSLRTGELYETAYRIKRGDGVWRWFLGRALPMRDQESGVIQKWFGTCTDIHDQVEALSNSRRAQSQLESVINHAAMTIWATDREGRITIAEGPGVRQLKLLAPGTPGSSEKGGNSGQRMIEDTSDEDHHHTSNSNSNSASHSHAKQQMVGRSIYTIWDPALIGKSMEKALAGETVVEEMEIEGRWFRTSYTPMRADNQAAQRLIEDAPFEDMEEQGEGEIVGVVGASLDITDRKRAQEKVEESLMEKTRALAAEGAAREASRLKSEFLANMSHEIRTPIAGVIGLSELLLDEKGLTLQQRDYAETIQRSAEGLLTVINDVLDFSKVEIGKLDVEKAPFNLEVLLRDAKRMLSFATQKKGLEFREAVELTYKGQVLGDMGRLRQVITNLLTNAIKFTAQGFISLEVTELSEDLDNLIVKFDVRDSGCGIKPNTLSRLFQPFSQADPSTARRFGGTGLGLSISKNLVELMNGKIGLDSIEGDGSHAWFVIPFRKATESERKAAIAAKAEDANVHPVNVPGNGFSMGTSDEEKATLMRPRKDIWILIAEDNVVNAQIASKNIKRMGFNCRTAENGLKAMEELEKNTYDAILMDCQMPECDGYEATRMIRRSTNPDTRMLPIIALTASAIKGDRERALEAGMVDYLAKPVKRPALEATLCKWLYDGEARQSLSQFVAP</sequence>
<dbReference type="Proteomes" id="UP000245771">
    <property type="component" value="Unassembled WGS sequence"/>
</dbReference>
<dbReference type="PANTHER" id="PTHR45339">
    <property type="entry name" value="HYBRID SIGNAL TRANSDUCTION HISTIDINE KINASE J"/>
    <property type="match status" value="1"/>
</dbReference>
<dbReference type="CDD" id="cd16922">
    <property type="entry name" value="HATPase_EvgS-ArcB-TorS-like"/>
    <property type="match status" value="1"/>
</dbReference>
<feature type="domain" description="Histidine kinase" evidence="14">
    <location>
        <begin position="692"/>
        <end position="914"/>
    </location>
</feature>
<dbReference type="GO" id="GO:0005524">
    <property type="term" value="F:ATP binding"/>
    <property type="evidence" value="ECO:0007669"/>
    <property type="project" value="UniProtKB-KW"/>
</dbReference>
<dbReference type="PRINTS" id="PR00344">
    <property type="entry name" value="BCTRLSENSOR"/>
</dbReference>
<dbReference type="Pfam" id="PF00072">
    <property type="entry name" value="Response_reg"/>
    <property type="match status" value="1"/>
</dbReference>
<dbReference type="GO" id="GO:0005737">
    <property type="term" value="C:cytoplasm"/>
    <property type="evidence" value="ECO:0007669"/>
    <property type="project" value="UniProtKB-SubCell"/>
</dbReference>
<dbReference type="CDD" id="cd00130">
    <property type="entry name" value="PAS"/>
    <property type="match status" value="1"/>
</dbReference>
<feature type="domain" description="PAC" evidence="16">
    <location>
        <begin position="608"/>
        <end position="664"/>
    </location>
</feature>
<dbReference type="InterPro" id="IPR001789">
    <property type="entry name" value="Sig_transdc_resp-reg_receiver"/>
</dbReference>
<evidence type="ECO:0000256" key="1">
    <source>
        <dbReference type="ARBA" id="ARBA00000085"/>
    </source>
</evidence>
<dbReference type="Gene3D" id="3.30.450.20">
    <property type="entry name" value="PAS domain"/>
    <property type="match status" value="2"/>
</dbReference>
<dbReference type="InterPro" id="IPR036097">
    <property type="entry name" value="HisK_dim/P_sf"/>
</dbReference>
<evidence type="ECO:0000256" key="2">
    <source>
        <dbReference type="ARBA" id="ARBA00004496"/>
    </source>
</evidence>
<feature type="non-terminal residue" evidence="17">
    <location>
        <position position="1096"/>
    </location>
</feature>
<feature type="compositionally biased region" description="Low complexity" evidence="13">
    <location>
        <begin position="142"/>
        <end position="153"/>
    </location>
</feature>
<evidence type="ECO:0000256" key="4">
    <source>
        <dbReference type="ARBA" id="ARBA00022490"/>
    </source>
</evidence>
<keyword evidence="8" id="KW-0418">Kinase</keyword>
<dbReference type="Gene3D" id="3.30.565.10">
    <property type="entry name" value="Histidine kinase-like ATPase, C-terminal domain"/>
    <property type="match status" value="1"/>
</dbReference>
<dbReference type="SMART" id="SM00091">
    <property type="entry name" value="PAS"/>
    <property type="match status" value="4"/>
</dbReference>
<comment type="catalytic activity">
    <reaction evidence="1">
        <text>ATP + protein L-histidine = ADP + protein N-phospho-L-histidine.</text>
        <dbReference type="EC" id="2.7.13.3"/>
    </reaction>
</comment>
<evidence type="ECO:0000256" key="8">
    <source>
        <dbReference type="ARBA" id="ARBA00022777"/>
    </source>
</evidence>
<dbReference type="SUPFAM" id="SSF55874">
    <property type="entry name" value="ATPase domain of HSP90 chaperone/DNA topoisomerase II/histidine kinase"/>
    <property type="match status" value="1"/>
</dbReference>
<evidence type="ECO:0000313" key="18">
    <source>
        <dbReference type="Proteomes" id="UP000245771"/>
    </source>
</evidence>
<evidence type="ECO:0000313" key="17">
    <source>
        <dbReference type="EMBL" id="PWN33883.1"/>
    </source>
</evidence>
<gene>
    <name evidence="17" type="ORF">FA14DRAFT_124358</name>
</gene>
<reference evidence="17 18" key="1">
    <citation type="journal article" date="2018" name="Mol. Biol. Evol.">
        <title>Broad Genomic Sampling Reveals a Smut Pathogenic Ancestry of the Fungal Clade Ustilaginomycotina.</title>
        <authorList>
            <person name="Kijpornyongpan T."/>
            <person name="Mondo S.J."/>
            <person name="Barry K."/>
            <person name="Sandor L."/>
            <person name="Lee J."/>
            <person name="Lipzen A."/>
            <person name="Pangilinan J."/>
            <person name="LaButti K."/>
            <person name="Hainaut M."/>
            <person name="Henrissat B."/>
            <person name="Grigoriev I.V."/>
            <person name="Spatafora J.W."/>
            <person name="Aime M.C."/>
        </authorList>
    </citation>
    <scope>NUCLEOTIDE SEQUENCE [LARGE SCALE GENOMIC DNA]</scope>
    <source>
        <strain evidence="17 18">MCA 3882</strain>
    </source>
</reference>
<keyword evidence="6" id="KW-0808">Transferase</keyword>
<dbReference type="GO" id="GO:1900745">
    <property type="term" value="P:positive regulation of p38MAPK cascade"/>
    <property type="evidence" value="ECO:0007669"/>
    <property type="project" value="UniProtKB-ARBA"/>
</dbReference>
<dbReference type="Gene3D" id="3.40.50.2300">
    <property type="match status" value="1"/>
</dbReference>
<dbReference type="RefSeq" id="XP_025354185.1">
    <property type="nucleotide sequence ID" value="XM_025496638.1"/>
</dbReference>
<dbReference type="AlphaFoldDB" id="A0A316VCA5"/>
<dbReference type="GO" id="GO:0009365">
    <property type="term" value="C:protein histidine kinase complex"/>
    <property type="evidence" value="ECO:0007669"/>
    <property type="project" value="UniProtKB-ARBA"/>
</dbReference>
<keyword evidence="9" id="KW-0067">ATP-binding</keyword>
<dbReference type="FunFam" id="3.30.565.10:FF:000010">
    <property type="entry name" value="Sensor histidine kinase RcsC"/>
    <property type="match status" value="1"/>
</dbReference>
<keyword evidence="5 12" id="KW-0597">Phosphoprotein</keyword>
<keyword evidence="10" id="KW-0902">Two-component regulatory system</keyword>
<dbReference type="PROSITE" id="PS50109">
    <property type="entry name" value="HIS_KIN"/>
    <property type="match status" value="1"/>
</dbReference>
<feature type="domain" description="PAC" evidence="16">
    <location>
        <begin position="431"/>
        <end position="484"/>
    </location>
</feature>
<evidence type="ECO:0000259" key="16">
    <source>
        <dbReference type="PROSITE" id="PS50113"/>
    </source>
</evidence>
<dbReference type="PANTHER" id="PTHR45339:SF1">
    <property type="entry name" value="HYBRID SIGNAL TRANSDUCTION HISTIDINE KINASE J"/>
    <property type="match status" value="1"/>
</dbReference>
<dbReference type="PROSITE" id="PS50113">
    <property type="entry name" value="PAC"/>
    <property type="match status" value="2"/>
</dbReference>
<evidence type="ECO:0000259" key="15">
    <source>
        <dbReference type="PROSITE" id="PS50110"/>
    </source>
</evidence>
<proteinExistence type="predicted"/>
<dbReference type="SUPFAM" id="SSF55785">
    <property type="entry name" value="PYP-like sensor domain (PAS domain)"/>
    <property type="match status" value="1"/>
</dbReference>
<protein>
    <recommendedName>
        <fullName evidence="3">histidine kinase</fullName>
        <ecNumber evidence="3">2.7.13.3</ecNumber>
    </recommendedName>
</protein>
<feature type="region of interest" description="Disordered" evidence="13">
    <location>
        <begin position="134"/>
        <end position="171"/>
    </location>
</feature>
<comment type="function">
    <text evidence="11">Involved in the control of the SAPK-dependent transcriptional response to peroxide stress. Regulates sty1 activity.</text>
</comment>
<dbReference type="InterPro" id="IPR035965">
    <property type="entry name" value="PAS-like_dom_sf"/>
</dbReference>
<evidence type="ECO:0000259" key="14">
    <source>
        <dbReference type="PROSITE" id="PS50109"/>
    </source>
</evidence>
<evidence type="ECO:0000256" key="11">
    <source>
        <dbReference type="ARBA" id="ARBA00054109"/>
    </source>
</evidence>
<feature type="region of interest" description="Disordered" evidence="13">
    <location>
        <begin position="520"/>
        <end position="567"/>
    </location>
</feature>
<dbReference type="SMART" id="SM00448">
    <property type="entry name" value="REC"/>
    <property type="match status" value="1"/>
</dbReference>
<accession>A0A316VCA5</accession>
<dbReference type="Pfam" id="PF00512">
    <property type="entry name" value="HisKA"/>
    <property type="match status" value="1"/>
</dbReference>
<dbReference type="GO" id="GO:0000155">
    <property type="term" value="F:phosphorelay sensor kinase activity"/>
    <property type="evidence" value="ECO:0007669"/>
    <property type="project" value="InterPro"/>
</dbReference>
<feature type="domain" description="Response regulatory" evidence="15">
    <location>
        <begin position="963"/>
        <end position="1081"/>
    </location>
</feature>
<dbReference type="FunFam" id="1.10.287.130:FF:000002">
    <property type="entry name" value="Two-component osmosensing histidine kinase"/>
    <property type="match status" value="1"/>
</dbReference>
<dbReference type="InterPro" id="IPR000014">
    <property type="entry name" value="PAS"/>
</dbReference>
<dbReference type="InParanoid" id="A0A316VCA5"/>
<dbReference type="InterPro" id="IPR005467">
    <property type="entry name" value="His_kinase_dom"/>
</dbReference>
<evidence type="ECO:0000256" key="6">
    <source>
        <dbReference type="ARBA" id="ARBA00022679"/>
    </source>
</evidence>
<dbReference type="SUPFAM" id="SSF52172">
    <property type="entry name" value="CheY-like"/>
    <property type="match status" value="1"/>
</dbReference>
<dbReference type="InterPro" id="IPR003661">
    <property type="entry name" value="HisK_dim/P_dom"/>
</dbReference>
<comment type="subcellular location">
    <subcellularLocation>
        <location evidence="2">Cytoplasm</location>
    </subcellularLocation>
</comment>
<dbReference type="InterPro" id="IPR011006">
    <property type="entry name" value="CheY-like_superfamily"/>
</dbReference>
<evidence type="ECO:0000256" key="12">
    <source>
        <dbReference type="PROSITE-ProRule" id="PRU00169"/>
    </source>
</evidence>
<keyword evidence="4" id="KW-0963">Cytoplasm</keyword>
<feature type="compositionally biased region" description="Polar residues" evidence="13">
    <location>
        <begin position="154"/>
        <end position="164"/>
    </location>
</feature>
<dbReference type="Pfam" id="PF02518">
    <property type="entry name" value="HATPase_c"/>
    <property type="match status" value="1"/>
</dbReference>
<evidence type="ECO:0000256" key="7">
    <source>
        <dbReference type="ARBA" id="ARBA00022741"/>
    </source>
</evidence>
<evidence type="ECO:0000256" key="3">
    <source>
        <dbReference type="ARBA" id="ARBA00012438"/>
    </source>
</evidence>
<evidence type="ECO:0000256" key="9">
    <source>
        <dbReference type="ARBA" id="ARBA00022840"/>
    </source>
</evidence>
<dbReference type="SUPFAM" id="SSF47384">
    <property type="entry name" value="Homodimeric domain of signal transducing histidine kinase"/>
    <property type="match status" value="1"/>
</dbReference>
<dbReference type="PROSITE" id="PS50110">
    <property type="entry name" value="RESPONSE_REGULATORY"/>
    <property type="match status" value="1"/>
</dbReference>
<dbReference type="CDD" id="cd00082">
    <property type="entry name" value="HisKA"/>
    <property type="match status" value="1"/>
</dbReference>
<organism evidence="17 18">
    <name type="scientific">Meira miltonrushii</name>
    <dbReference type="NCBI Taxonomy" id="1280837"/>
    <lineage>
        <taxon>Eukaryota</taxon>
        <taxon>Fungi</taxon>
        <taxon>Dikarya</taxon>
        <taxon>Basidiomycota</taxon>
        <taxon>Ustilaginomycotina</taxon>
        <taxon>Exobasidiomycetes</taxon>
        <taxon>Exobasidiales</taxon>
        <taxon>Brachybasidiaceae</taxon>
        <taxon>Meira</taxon>
    </lineage>
</organism>
<dbReference type="InterPro" id="IPR000700">
    <property type="entry name" value="PAS-assoc_C"/>
</dbReference>
<dbReference type="GeneID" id="37018419"/>
<dbReference type="SMART" id="SM00086">
    <property type="entry name" value="PAC"/>
    <property type="match status" value="1"/>
</dbReference>
<dbReference type="EMBL" id="KZ819604">
    <property type="protein sequence ID" value="PWN33883.1"/>
    <property type="molecule type" value="Genomic_DNA"/>
</dbReference>
<dbReference type="InterPro" id="IPR004358">
    <property type="entry name" value="Sig_transdc_His_kin-like_C"/>
</dbReference>
<evidence type="ECO:0000256" key="10">
    <source>
        <dbReference type="ARBA" id="ARBA00023012"/>
    </source>
</evidence>
<keyword evidence="18" id="KW-1185">Reference proteome</keyword>
<evidence type="ECO:0000256" key="13">
    <source>
        <dbReference type="SAM" id="MobiDB-lite"/>
    </source>
</evidence>
<dbReference type="InterPro" id="IPR003594">
    <property type="entry name" value="HATPase_dom"/>
</dbReference>